<dbReference type="PANTHER" id="PTHR13420:SF7">
    <property type="entry name" value="UPF0235 PROTEIN C15ORF40"/>
    <property type="match status" value="1"/>
</dbReference>
<evidence type="ECO:0000256" key="2">
    <source>
        <dbReference type="HAMAP-Rule" id="MF_00634"/>
    </source>
</evidence>
<dbReference type="STRING" id="1848.SAMN05443637_11369"/>
<feature type="region of interest" description="Disordered" evidence="3">
    <location>
        <begin position="1"/>
        <end position="23"/>
    </location>
</feature>
<comment type="similarity">
    <text evidence="1 2">Belongs to the UPF0235 family.</text>
</comment>
<dbReference type="InterPro" id="IPR036591">
    <property type="entry name" value="YggU-like_sf"/>
</dbReference>
<evidence type="ECO:0000256" key="3">
    <source>
        <dbReference type="SAM" id="MobiDB-lite"/>
    </source>
</evidence>
<dbReference type="SMART" id="SM01152">
    <property type="entry name" value="DUF167"/>
    <property type="match status" value="1"/>
</dbReference>
<dbReference type="InterPro" id="IPR003746">
    <property type="entry name" value="DUF167"/>
</dbReference>
<evidence type="ECO:0000313" key="5">
    <source>
        <dbReference type="Proteomes" id="UP000184363"/>
    </source>
</evidence>
<proteinExistence type="inferred from homology"/>
<dbReference type="EMBL" id="FRAP01000013">
    <property type="protein sequence ID" value="SHK85290.1"/>
    <property type="molecule type" value="Genomic_DNA"/>
</dbReference>
<dbReference type="AlphaFoldDB" id="A0A1M6VV08"/>
<dbReference type="RefSeq" id="WP_073458167.1">
    <property type="nucleotide sequence ID" value="NZ_CALGVN010000040.1"/>
</dbReference>
<dbReference type="HAMAP" id="MF_00634">
    <property type="entry name" value="UPF0235"/>
    <property type="match status" value="1"/>
</dbReference>
<organism evidence="4 5">
    <name type="scientific">Pseudonocardia thermophila</name>
    <dbReference type="NCBI Taxonomy" id="1848"/>
    <lineage>
        <taxon>Bacteria</taxon>
        <taxon>Bacillati</taxon>
        <taxon>Actinomycetota</taxon>
        <taxon>Actinomycetes</taxon>
        <taxon>Pseudonocardiales</taxon>
        <taxon>Pseudonocardiaceae</taxon>
        <taxon>Pseudonocardia</taxon>
    </lineage>
</organism>
<evidence type="ECO:0000313" key="4">
    <source>
        <dbReference type="EMBL" id="SHK85290.1"/>
    </source>
</evidence>
<name>A0A1M6VV08_PSETH</name>
<dbReference type="GO" id="GO:0005737">
    <property type="term" value="C:cytoplasm"/>
    <property type="evidence" value="ECO:0007669"/>
    <property type="project" value="TreeGrafter"/>
</dbReference>
<accession>A0A1M6VV08</accession>
<reference evidence="4 5" key="1">
    <citation type="submission" date="2016-11" db="EMBL/GenBank/DDBJ databases">
        <authorList>
            <person name="Jaros S."/>
            <person name="Januszkiewicz K."/>
            <person name="Wedrychowicz H."/>
        </authorList>
    </citation>
    <scope>NUCLEOTIDE SEQUENCE [LARGE SCALE GENOMIC DNA]</scope>
    <source>
        <strain evidence="4 5">DSM 43832</strain>
    </source>
</reference>
<evidence type="ECO:0000256" key="1">
    <source>
        <dbReference type="ARBA" id="ARBA00010364"/>
    </source>
</evidence>
<dbReference type="Proteomes" id="UP000184363">
    <property type="component" value="Unassembled WGS sequence"/>
</dbReference>
<protein>
    <recommendedName>
        <fullName evidence="2">UPF0235 protein SAMN05443637_11369</fullName>
    </recommendedName>
</protein>
<sequence>MRFAIHVRPGAGKDQVGGSRPGRGGPALVVAVKARAVDGAANAAVVQVLANALGVRRSDVEIVSGHRGRDKIVEVDGADPELVARLRDG</sequence>
<dbReference type="NCBIfam" id="TIGR00251">
    <property type="entry name" value="DUF167 family protein"/>
    <property type="match status" value="1"/>
</dbReference>
<gene>
    <name evidence="4" type="ORF">SAMN05443637_11369</name>
</gene>
<dbReference type="Gene3D" id="3.30.1200.10">
    <property type="entry name" value="YggU-like"/>
    <property type="match status" value="1"/>
</dbReference>
<keyword evidence="5" id="KW-1185">Reference proteome</keyword>
<dbReference type="Pfam" id="PF02594">
    <property type="entry name" value="DUF167"/>
    <property type="match status" value="1"/>
</dbReference>
<dbReference type="PANTHER" id="PTHR13420">
    <property type="entry name" value="UPF0235 PROTEIN C15ORF40"/>
    <property type="match status" value="1"/>
</dbReference>
<dbReference type="SUPFAM" id="SSF69786">
    <property type="entry name" value="YggU-like"/>
    <property type="match status" value="1"/>
</dbReference>
<dbReference type="OrthoDB" id="5244571at2"/>